<dbReference type="Proteomes" id="UP000193467">
    <property type="component" value="Unassembled WGS sequence"/>
</dbReference>
<feature type="repeat" description="Solcar" evidence="9">
    <location>
        <begin position="25"/>
        <end position="107"/>
    </location>
</feature>
<keyword evidence="6" id="KW-1133">Transmembrane helix</keyword>
<dbReference type="PANTHER" id="PTHR45624">
    <property type="entry name" value="MITOCHONDRIAL BASIC AMINO ACIDS TRANSPORTER-RELATED"/>
    <property type="match status" value="1"/>
</dbReference>
<dbReference type="PROSITE" id="PS50920">
    <property type="entry name" value="SOLCAR"/>
    <property type="match status" value="3"/>
</dbReference>
<keyword evidence="8 9" id="KW-0472">Membrane</keyword>
<evidence type="ECO:0000313" key="11">
    <source>
        <dbReference type="EMBL" id="ORY58692.1"/>
    </source>
</evidence>
<keyword evidence="3 10" id="KW-0813">Transport</keyword>
<dbReference type="OrthoDB" id="2382881at2759"/>
<dbReference type="AlphaFoldDB" id="A0A1Y2DHG2"/>
<keyword evidence="4 9" id="KW-0812">Transmembrane</keyword>
<evidence type="ECO:0000313" key="12">
    <source>
        <dbReference type="Proteomes" id="UP000193467"/>
    </source>
</evidence>
<dbReference type="SUPFAM" id="SSF103506">
    <property type="entry name" value="Mitochondrial carrier"/>
    <property type="match status" value="1"/>
</dbReference>
<comment type="similarity">
    <text evidence="2 10">Belongs to the mitochondrial carrier (TC 2.A.29) family.</text>
</comment>
<evidence type="ECO:0000256" key="8">
    <source>
        <dbReference type="ARBA" id="ARBA00023136"/>
    </source>
</evidence>
<evidence type="ECO:0000256" key="1">
    <source>
        <dbReference type="ARBA" id="ARBA00004225"/>
    </source>
</evidence>
<dbReference type="InterPro" id="IPR023395">
    <property type="entry name" value="MCP_dom_sf"/>
</dbReference>
<keyword evidence="5" id="KW-0677">Repeat</keyword>
<keyword evidence="12" id="KW-1185">Reference proteome</keyword>
<evidence type="ECO:0000256" key="6">
    <source>
        <dbReference type="ARBA" id="ARBA00022989"/>
    </source>
</evidence>
<name>A0A1Y2DHG2_9BASI</name>
<evidence type="ECO:0000256" key="7">
    <source>
        <dbReference type="ARBA" id="ARBA00023128"/>
    </source>
</evidence>
<evidence type="ECO:0000256" key="5">
    <source>
        <dbReference type="ARBA" id="ARBA00022737"/>
    </source>
</evidence>
<dbReference type="Gene3D" id="1.50.40.10">
    <property type="entry name" value="Mitochondrial carrier domain"/>
    <property type="match status" value="1"/>
</dbReference>
<evidence type="ECO:0000256" key="10">
    <source>
        <dbReference type="RuleBase" id="RU000488"/>
    </source>
</evidence>
<sequence>MQAAEVAGAPARGATPLPSELNEWLFVNRNTVAAATGSLVSTISGFPLDSVKARLQVKRYSSVLDCVQRTFRDEGMGGFFRGVTIPLITITAVRTASFSIYSGVKDRLYDEHWVKPHSASSVVTAGFLGGAASGLLLSCGTSAFEYTKIKLQLEYLIAVKKGIPFEPRGTVQGFLDLYRQGGFRGLYTGFKLHALRDTIGTGFYFSFYDSARYAIAQNPDIPIPQFITTFGCGSAAGLASWTLIYPLDLVKAKVQRNALADLPYEKPWAIFRRLSDNGFTRLYRGLGVSAARSIFTHGLMWTVLESVRGQITRRTGHNLSEDLEDGSR</sequence>
<dbReference type="STRING" id="106004.A0A1Y2DHG2"/>
<dbReference type="EMBL" id="MCGR01000078">
    <property type="protein sequence ID" value="ORY58692.1"/>
    <property type="molecule type" value="Genomic_DNA"/>
</dbReference>
<dbReference type="InterPro" id="IPR018108">
    <property type="entry name" value="MCP_transmembrane"/>
</dbReference>
<organism evidence="11 12">
    <name type="scientific">Leucosporidium creatinivorum</name>
    <dbReference type="NCBI Taxonomy" id="106004"/>
    <lineage>
        <taxon>Eukaryota</taxon>
        <taxon>Fungi</taxon>
        <taxon>Dikarya</taxon>
        <taxon>Basidiomycota</taxon>
        <taxon>Pucciniomycotina</taxon>
        <taxon>Microbotryomycetes</taxon>
        <taxon>Leucosporidiales</taxon>
        <taxon>Leucosporidium</taxon>
    </lineage>
</organism>
<evidence type="ECO:0000256" key="4">
    <source>
        <dbReference type="ARBA" id="ARBA00022692"/>
    </source>
</evidence>
<dbReference type="GO" id="GO:0022857">
    <property type="term" value="F:transmembrane transporter activity"/>
    <property type="evidence" value="ECO:0007669"/>
    <property type="project" value="TreeGrafter"/>
</dbReference>
<evidence type="ECO:0000256" key="9">
    <source>
        <dbReference type="PROSITE-ProRule" id="PRU00282"/>
    </source>
</evidence>
<feature type="repeat" description="Solcar" evidence="9">
    <location>
        <begin position="224"/>
        <end position="310"/>
    </location>
</feature>
<reference evidence="11 12" key="1">
    <citation type="submission" date="2016-07" db="EMBL/GenBank/DDBJ databases">
        <title>Pervasive Adenine N6-methylation of Active Genes in Fungi.</title>
        <authorList>
            <consortium name="DOE Joint Genome Institute"/>
            <person name="Mondo S.J."/>
            <person name="Dannebaum R.O."/>
            <person name="Kuo R.C."/>
            <person name="Labutti K."/>
            <person name="Haridas S."/>
            <person name="Kuo A."/>
            <person name="Salamov A."/>
            <person name="Ahrendt S.R."/>
            <person name="Lipzen A."/>
            <person name="Sullivan W."/>
            <person name="Andreopoulos W.B."/>
            <person name="Clum A."/>
            <person name="Lindquist E."/>
            <person name="Daum C."/>
            <person name="Ramamoorthy G.K."/>
            <person name="Gryganskyi A."/>
            <person name="Culley D."/>
            <person name="Magnuson J.K."/>
            <person name="James T.Y."/>
            <person name="O'Malley M.A."/>
            <person name="Stajich J.E."/>
            <person name="Spatafora J.W."/>
            <person name="Visel A."/>
            <person name="Grigoriev I.V."/>
        </authorList>
    </citation>
    <scope>NUCLEOTIDE SEQUENCE [LARGE SCALE GENOMIC DNA]</scope>
    <source>
        <strain evidence="11 12">62-1032</strain>
    </source>
</reference>
<dbReference type="GO" id="GO:0031966">
    <property type="term" value="C:mitochondrial membrane"/>
    <property type="evidence" value="ECO:0007669"/>
    <property type="project" value="UniProtKB-SubCell"/>
</dbReference>
<dbReference type="InterPro" id="IPR050567">
    <property type="entry name" value="Mitochondrial_Carrier"/>
</dbReference>
<dbReference type="InParanoid" id="A0A1Y2DHG2"/>
<feature type="repeat" description="Solcar" evidence="9">
    <location>
        <begin position="121"/>
        <end position="214"/>
    </location>
</feature>
<comment type="caution">
    <text evidence="11">The sequence shown here is derived from an EMBL/GenBank/DDBJ whole genome shotgun (WGS) entry which is preliminary data.</text>
</comment>
<dbReference type="PANTHER" id="PTHR45624:SF9">
    <property type="entry name" value="CARRIER PROTEIN, PUTATIVE (AFU_ORTHOLOGUE AFUA_4G06390)-RELATED"/>
    <property type="match status" value="1"/>
</dbReference>
<comment type="subcellular location">
    <subcellularLocation>
        <location evidence="1">Mitochondrion membrane</location>
        <topology evidence="1">Multi-pass membrane protein</topology>
    </subcellularLocation>
</comment>
<gene>
    <name evidence="11" type="ORF">BCR35DRAFT_309438</name>
</gene>
<accession>A0A1Y2DHG2</accession>
<dbReference type="Pfam" id="PF00153">
    <property type="entry name" value="Mito_carr"/>
    <property type="match status" value="3"/>
</dbReference>
<proteinExistence type="inferred from homology"/>
<protein>
    <submittedName>
        <fullName evidence="11">Mitochondrial carrier</fullName>
    </submittedName>
</protein>
<evidence type="ECO:0000256" key="3">
    <source>
        <dbReference type="ARBA" id="ARBA00022448"/>
    </source>
</evidence>
<keyword evidence="7" id="KW-0496">Mitochondrion</keyword>
<evidence type="ECO:0000256" key="2">
    <source>
        <dbReference type="ARBA" id="ARBA00006375"/>
    </source>
</evidence>